<accession>A0A9N8HD07</accession>
<feature type="region of interest" description="Disordered" evidence="1">
    <location>
        <begin position="431"/>
        <end position="451"/>
    </location>
</feature>
<reference evidence="4" key="1">
    <citation type="submission" date="2020-06" db="EMBL/GenBank/DDBJ databases">
        <authorList>
            <consortium name="Plant Systems Biology data submission"/>
        </authorList>
    </citation>
    <scope>NUCLEOTIDE SEQUENCE</scope>
    <source>
        <strain evidence="4">D6</strain>
    </source>
</reference>
<dbReference type="OrthoDB" id="2498029at2759"/>
<gene>
    <name evidence="4" type="ORF">SEMRO_437_G142800.1</name>
</gene>
<dbReference type="Proteomes" id="UP001153069">
    <property type="component" value="Unassembled WGS sequence"/>
</dbReference>
<dbReference type="InterPro" id="IPR000073">
    <property type="entry name" value="AB_hydrolase_1"/>
</dbReference>
<feature type="chain" id="PRO_5040317336" evidence="2">
    <location>
        <begin position="21"/>
        <end position="451"/>
    </location>
</feature>
<feature type="domain" description="Serine aminopeptidase S33" evidence="3">
    <location>
        <begin position="114"/>
        <end position="380"/>
    </location>
</feature>
<evidence type="ECO:0000313" key="4">
    <source>
        <dbReference type="EMBL" id="CAB9510458.1"/>
    </source>
</evidence>
<dbReference type="EMBL" id="CAICTM010000436">
    <property type="protein sequence ID" value="CAB9510458.1"/>
    <property type="molecule type" value="Genomic_DNA"/>
</dbReference>
<sequence length="451" mass="51332">MRHLFVAFLLTTVWVSESHGFQIPQVFSSSNKNKQNNKNKPTTVTKYIDGDRMLDKVEYLPEILDKHPIIDSEFVEHLQVKEDACLPNCEHGWFTSVYKGAKLHYRRFLPKGKVKGIVVWMHGITSFSGVAFVDDDGRKINMALLSEQITKQGYACYAFDMYGHGYSEGIRHYVRNWKHNLKDYQNFVDLVVQQHSPDTPLFLCGESYGGCLTLHLAQHFQDHPEERPEGFDSILLLAPAIQAVMPPRHVYLTLRYGLAPLFPRWIPFFMPHPVHPDRIWRDAKVRALHDDEISRNVTLGGGGKPFRLGTAASMLDALKMVRKHAIPQLSVPFGVVHGASDHAVPIEGTEFLLEHAQTPEEDRDMLRLEGAYHDLLADPDAEATVQFCTQWIQKRLDKRNSLAADAVEKEELASDDQEWWDTLEDLTSVPRTVDSSSRAMDTQKNSTVAFA</sequence>
<evidence type="ECO:0000256" key="2">
    <source>
        <dbReference type="SAM" id="SignalP"/>
    </source>
</evidence>
<evidence type="ECO:0000256" key="1">
    <source>
        <dbReference type="SAM" id="MobiDB-lite"/>
    </source>
</evidence>
<dbReference type="Pfam" id="PF12146">
    <property type="entry name" value="Hydrolase_4"/>
    <property type="match status" value="1"/>
</dbReference>
<evidence type="ECO:0000313" key="5">
    <source>
        <dbReference type="Proteomes" id="UP001153069"/>
    </source>
</evidence>
<dbReference type="AlphaFoldDB" id="A0A9N8HD07"/>
<comment type="caution">
    <text evidence="4">The sequence shown here is derived from an EMBL/GenBank/DDBJ whole genome shotgun (WGS) entry which is preliminary data.</text>
</comment>
<dbReference type="InterPro" id="IPR029058">
    <property type="entry name" value="AB_hydrolase_fold"/>
</dbReference>
<feature type="signal peptide" evidence="2">
    <location>
        <begin position="1"/>
        <end position="20"/>
    </location>
</feature>
<proteinExistence type="predicted"/>
<dbReference type="InterPro" id="IPR051044">
    <property type="entry name" value="MAG_DAG_Lipase"/>
</dbReference>
<protein>
    <submittedName>
        <fullName evidence="4">Monoglyceride lipase</fullName>
    </submittedName>
</protein>
<dbReference type="PANTHER" id="PTHR11614">
    <property type="entry name" value="PHOSPHOLIPASE-RELATED"/>
    <property type="match status" value="1"/>
</dbReference>
<evidence type="ECO:0000259" key="3">
    <source>
        <dbReference type="Pfam" id="PF12146"/>
    </source>
</evidence>
<dbReference type="SUPFAM" id="SSF53474">
    <property type="entry name" value="alpha/beta-Hydrolases"/>
    <property type="match status" value="1"/>
</dbReference>
<name>A0A9N8HD07_9STRA</name>
<keyword evidence="5" id="KW-1185">Reference proteome</keyword>
<dbReference type="Gene3D" id="3.40.50.1820">
    <property type="entry name" value="alpha/beta hydrolase"/>
    <property type="match status" value="1"/>
</dbReference>
<keyword evidence="2" id="KW-0732">Signal</keyword>
<dbReference type="InterPro" id="IPR022742">
    <property type="entry name" value="Hydrolase_4"/>
</dbReference>
<dbReference type="PRINTS" id="PR00111">
    <property type="entry name" value="ABHYDROLASE"/>
</dbReference>
<organism evidence="4 5">
    <name type="scientific">Seminavis robusta</name>
    <dbReference type="NCBI Taxonomy" id="568900"/>
    <lineage>
        <taxon>Eukaryota</taxon>
        <taxon>Sar</taxon>
        <taxon>Stramenopiles</taxon>
        <taxon>Ochrophyta</taxon>
        <taxon>Bacillariophyta</taxon>
        <taxon>Bacillariophyceae</taxon>
        <taxon>Bacillariophycidae</taxon>
        <taxon>Naviculales</taxon>
        <taxon>Naviculaceae</taxon>
        <taxon>Seminavis</taxon>
    </lineage>
</organism>